<accession>A0A417ZAM3</accession>
<dbReference type="Pfam" id="PF10418">
    <property type="entry name" value="DHODB_Fe-S_bind"/>
    <property type="match status" value="1"/>
</dbReference>
<dbReference type="PANTHER" id="PTHR43513:SF3">
    <property type="entry name" value="DIHYDROOROTATE DEHYDROGENASE B (NAD(+)), ELECTRON TRANSFER SUBUNIT-RELATED"/>
    <property type="match status" value="1"/>
</dbReference>
<dbReference type="Gene3D" id="2.10.240.10">
    <property type="entry name" value="Dihydroorotate dehydrogenase, electron transfer subunit"/>
    <property type="match status" value="1"/>
</dbReference>
<sequence length="293" mass="29922">MNARTTPDAQASPSNADGVVSVTGELIATRRVGAFVAHTFVAPGIAEAARPGQLVSVAIGDEASAIITRRALPLRAVTPTGTFGGTVEVVIDPDADEASAWLAGRRLHDEVSILGPLGRGFPLPSQPVRAVVAGVGASAASLVWLITELRRAGSQVPRVVIGGRDDRHLLGVIEARRLVGDVVIVVPEAGGVTSLEYLVQVALDAALRESDAPVVYAAGDVSALAAMTAASQGRGAVLQGAFDVPMPCGTGLCGACIVPVAGASGDVRSVRCCSEGPVLPGDRVVWHDLLEQR</sequence>
<dbReference type="AlphaFoldDB" id="A0A417ZAM3"/>
<dbReference type="InterPro" id="IPR050353">
    <property type="entry name" value="PyrK_electron_transfer"/>
</dbReference>
<evidence type="ECO:0000313" key="2">
    <source>
        <dbReference type="EMBL" id="RHW47696.1"/>
    </source>
</evidence>
<dbReference type="PANTHER" id="PTHR43513">
    <property type="entry name" value="DIHYDROOROTATE DEHYDROGENASE B (NAD(+)), ELECTRON TRANSFER SUBUNIT"/>
    <property type="match status" value="1"/>
</dbReference>
<dbReference type="InterPro" id="IPR039261">
    <property type="entry name" value="FNR_nucleotide-bd"/>
</dbReference>
<name>A0A417ZAM3_9MICO</name>
<organism evidence="2 3">
    <name type="scientific">Dermacoccus abyssi</name>
    <dbReference type="NCBI Taxonomy" id="322596"/>
    <lineage>
        <taxon>Bacteria</taxon>
        <taxon>Bacillati</taxon>
        <taxon>Actinomycetota</taxon>
        <taxon>Actinomycetes</taxon>
        <taxon>Micrococcales</taxon>
        <taxon>Dermacoccaceae</taxon>
        <taxon>Dermacoccus</taxon>
    </lineage>
</organism>
<dbReference type="InterPro" id="IPR037117">
    <property type="entry name" value="Dihydroorotate_DH_ele_sf"/>
</dbReference>
<dbReference type="InterPro" id="IPR019480">
    <property type="entry name" value="Dihydroorotate_DH_Fe-S-bd"/>
</dbReference>
<dbReference type="SUPFAM" id="SSF52343">
    <property type="entry name" value="Ferredoxin reductase-like, C-terminal NADP-linked domain"/>
    <property type="match status" value="1"/>
</dbReference>
<evidence type="ECO:0000313" key="3">
    <source>
        <dbReference type="Proteomes" id="UP000285376"/>
    </source>
</evidence>
<dbReference type="PROSITE" id="PS00197">
    <property type="entry name" value="2FE2S_FER_1"/>
    <property type="match status" value="1"/>
</dbReference>
<comment type="caution">
    <text evidence="2">The sequence shown here is derived from an EMBL/GenBank/DDBJ whole genome shotgun (WGS) entry which is preliminary data.</text>
</comment>
<evidence type="ECO:0000259" key="1">
    <source>
        <dbReference type="Pfam" id="PF10418"/>
    </source>
</evidence>
<protein>
    <recommendedName>
        <fullName evidence="1">Dihydroorotate dehydrogenase electron transfer subunit iron-sulphur cluster binding domain-containing protein</fullName>
    </recommendedName>
</protein>
<gene>
    <name evidence="2" type="ORF">D1832_02770</name>
</gene>
<dbReference type="GO" id="GO:0051537">
    <property type="term" value="F:2 iron, 2 sulfur cluster binding"/>
    <property type="evidence" value="ECO:0007669"/>
    <property type="project" value="InterPro"/>
</dbReference>
<reference evidence="2 3" key="1">
    <citation type="submission" date="2018-08" db="EMBL/GenBank/DDBJ databases">
        <title>Whole genome sequence analysis of Dermacoccus abyssi bacteria isolated from Deep Mariana trench Micromonospora spp reveals genes involved in the environmental adaptation and production of secondary metabolites.</title>
        <authorList>
            <person name="Abdel-Mageed W.M."/>
            <person name="Lehri B."/>
            <person name="Nouioui I."/>
            <person name="Goodfellow I."/>
            <person name="Jaspars M."/>
            <person name="Karlyshev A."/>
        </authorList>
    </citation>
    <scope>NUCLEOTIDE SEQUENCE [LARGE SCALE GENOMIC DNA]</scope>
    <source>
        <strain evidence="2 3">MT1.1</strain>
    </source>
</reference>
<dbReference type="InterPro" id="IPR006058">
    <property type="entry name" value="2Fe2S_fd_BS"/>
</dbReference>
<dbReference type="Gene3D" id="2.40.30.10">
    <property type="entry name" value="Translation factors"/>
    <property type="match status" value="1"/>
</dbReference>
<feature type="domain" description="Dihydroorotate dehydrogenase electron transfer subunit iron-sulphur cluster binding" evidence="1">
    <location>
        <begin position="246"/>
        <end position="284"/>
    </location>
</feature>
<proteinExistence type="predicted"/>
<dbReference type="Proteomes" id="UP000285376">
    <property type="component" value="Unassembled WGS sequence"/>
</dbReference>
<dbReference type="EMBL" id="QWLM01000002">
    <property type="protein sequence ID" value="RHW47696.1"/>
    <property type="molecule type" value="Genomic_DNA"/>
</dbReference>